<evidence type="ECO:0000313" key="6">
    <source>
        <dbReference type="Proteomes" id="UP001596328"/>
    </source>
</evidence>
<dbReference type="AlphaFoldDB" id="A0ABD5RVW1"/>
<dbReference type="InterPro" id="IPR025110">
    <property type="entry name" value="AMP-bd_C"/>
</dbReference>
<reference evidence="5 6" key="1">
    <citation type="journal article" date="2019" name="Int. J. Syst. Evol. Microbiol.">
        <title>The Global Catalogue of Microorganisms (GCM) 10K type strain sequencing project: providing services to taxonomists for standard genome sequencing and annotation.</title>
        <authorList>
            <consortium name="The Broad Institute Genomics Platform"/>
            <consortium name="The Broad Institute Genome Sequencing Center for Infectious Disease"/>
            <person name="Wu L."/>
            <person name="Ma J."/>
        </authorList>
    </citation>
    <scope>NUCLEOTIDE SEQUENCE [LARGE SCALE GENOMIC DNA]</scope>
    <source>
        <strain evidence="5 6">NBRC 111368</strain>
    </source>
</reference>
<comment type="caution">
    <text evidence="5">The sequence shown here is derived from an EMBL/GenBank/DDBJ whole genome shotgun (WGS) entry which is preliminary data.</text>
</comment>
<evidence type="ECO:0000256" key="1">
    <source>
        <dbReference type="ARBA" id="ARBA00006432"/>
    </source>
</evidence>
<dbReference type="Pfam" id="PF13193">
    <property type="entry name" value="AMP-binding_C"/>
    <property type="match status" value="1"/>
</dbReference>
<evidence type="ECO:0000313" key="5">
    <source>
        <dbReference type="EMBL" id="MFC6723579.1"/>
    </source>
</evidence>
<dbReference type="InterPro" id="IPR042099">
    <property type="entry name" value="ANL_N_sf"/>
</dbReference>
<dbReference type="InterPro" id="IPR000873">
    <property type="entry name" value="AMP-dep_synth/lig_dom"/>
</dbReference>
<organism evidence="5 6">
    <name type="scientific">Halobium palmae</name>
    <dbReference type="NCBI Taxonomy" id="1776492"/>
    <lineage>
        <taxon>Archaea</taxon>
        <taxon>Methanobacteriati</taxon>
        <taxon>Methanobacteriota</taxon>
        <taxon>Stenosarchaea group</taxon>
        <taxon>Halobacteria</taxon>
        <taxon>Halobacteriales</taxon>
        <taxon>Haloferacaceae</taxon>
        <taxon>Halobium</taxon>
    </lineage>
</organism>
<comment type="similarity">
    <text evidence="1">Belongs to the ATP-dependent AMP-binding enzyme family.</text>
</comment>
<accession>A0ABD5RVW1</accession>
<dbReference type="Pfam" id="PF00501">
    <property type="entry name" value="AMP-binding"/>
    <property type="match status" value="1"/>
</dbReference>
<dbReference type="InterPro" id="IPR045851">
    <property type="entry name" value="AMP-bd_C_sf"/>
</dbReference>
<dbReference type="Gene3D" id="3.40.50.12780">
    <property type="entry name" value="N-terminal domain of ligase-like"/>
    <property type="match status" value="1"/>
</dbReference>
<dbReference type="Proteomes" id="UP001596328">
    <property type="component" value="Unassembled WGS sequence"/>
</dbReference>
<dbReference type="Gene3D" id="3.30.300.30">
    <property type="match status" value="1"/>
</dbReference>
<dbReference type="EMBL" id="JBHSWU010000026">
    <property type="protein sequence ID" value="MFC6723579.1"/>
    <property type="molecule type" value="Genomic_DNA"/>
</dbReference>
<dbReference type="PANTHER" id="PTHR43201">
    <property type="entry name" value="ACYL-COA SYNTHETASE"/>
    <property type="match status" value="1"/>
</dbReference>
<dbReference type="GO" id="GO:0016874">
    <property type="term" value="F:ligase activity"/>
    <property type="evidence" value="ECO:0007669"/>
    <property type="project" value="UniProtKB-KW"/>
</dbReference>
<feature type="domain" description="AMP-dependent synthetase/ligase" evidence="3">
    <location>
        <begin position="7"/>
        <end position="370"/>
    </location>
</feature>
<keyword evidence="6" id="KW-1185">Reference proteome</keyword>
<dbReference type="SUPFAM" id="SSF56801">
    <property type="entry name" value="Acetyl-CoA synthetase-like"/>
    <property type="match status" value="1"/>
</dbReference>
<protein>
    <submittedName>
        <fullName evidence="5">Class I adenylate-forming enzyme family protein</fullName>
    </submittedName>
</protein>
<sequence length="513" mass="56209">MQDFRAFERVAARYEDREAIVTEAGETRTYGELDGRTDALASAIDDRIGDGRTASLLRNGAPAIETMLAAQKRGRANAQLSFRGAAGELRRMIRTADAEALVFDEYNREMAHEVLDGLDLDVALYAGDGEPKRESVESYRSAIEAAGGPYESTVDRSAETGILYTSGSTSAPKAVLEDQRRVWLGSSQVVMELSLDPNDVALVTTPWYHDVTTVAWIYPHLQVGATLVLQPEFVPSKALHLIDEHDVTGLLAVPAQLESVLEARNSDSYDLSSLSYVRTGGAVVSPSLVERVRERMTEGVYNTYGLTEGISNLTHAYPEEQEENPGTVGQASFNWELRVVQAVEPDETPDPEAVVDRGERGELLGRGPCVDGYLDSPEAEDALFVGDWLRTMDVARVDRNGGLHIVDRVDNMLISGGENVYPQEVELVLGDHSAVEEAAVVGVPDEEWGERVAAVVVSNDAAPEELDRYCLNHGDLADFKRPRSYVVTADPLPRSDTGTVLREELFERYFGSD</sequence>
<keyword evidence="2" id="KW-0436">Ligase</keyword>
<evidence type="ECO:0000259" key="3">
    <source>
        <dbReference type="Pfam" id="PF00501"/>
    </source>
</evidence>
<feature type="domain" description="AMP-binding enzyme C-terminal" evidence="4">
    <location>
        <begin position="424"/>
        <end position="498"/>
    </location>
</feature>
<dbReference type="PANTHER" id="PTHR43201:SF5">
    <property type="entry name" value="MEDIUM-CHAIN ACYL-COA LIGASE ACSF2, MITOCHONDRIAL"/>
    <property type="match status" value="1"/>
</dbReference>
<gene>
    <name evidence="5" type="ORF">ACFQE1_04070</name>
</gene>
<dbReference type="InterPro" id="IPR020845">
    <property type="entry name" value="AMP-binding_CS"/>
</dbReference>
<evidence type="ECO:0000256" key="2">
    <source>
        <dbReference type="ARBA" id="ARBA00022598"/>
    </source>
</evidence>
<evidence type="ECO:0000259" key="4">
    <source>
        <dbReference type="Pfam" id="PF13193"/>
    </source>
</evidence>
<proteinExistence type="inferred from homology"/>
<dbReference type="PROSITE" id="PS00455">
    <property type="entry name" value="AMP_BINDING"/>
    <property type="match status" value="1"/>
</dbReference>
<name>A0ABD5RVW1_9EURY</name>